<evidence type="ECO:0000256" key="3">
    <source>
        <dbReference type="ARBA" id="ARBA00012966"/>
    </source>
</evidence>
<organism evidence="16 17">
    <name type="scientific">Sedimentibacter hydroxybenzoicus DSM 7310</name>
    <dbReference type="NCBI Taxonomy" id="1123245"/>
    <lineage>
        <taxon>Bacteria</taxon>
        <taxon>Bacillati</taxon>
        <taxon>Bacillota</taxon>
        <taxon>Tissierellia</taxon>
        <taxon>Sedimentibacter</taxon>
    </lineage>
</organism>
<feature type="binding site" evidence="12">
    <location>
        <position position="112"/>
    </location>
    <ligand>
        <name>ATP</name>
        <dbReference type="ChEBI" id="CHEBI:30616"/>
    </ligand>
</feature>
<dbReference type="GO" id="GO:0006183">
    <property type="term" value="P:GTP biosynthetic process"/>
    <property type="evidence" value="ECO:0007669"/>
    <property type="project" value="InterPro"/>
</dbReference>
<evidence type="ECO:0000256" key="14">
    <source>
        <dbReference type="SAM" id="MobiDB-lite"/>
    </source>
</evidence>
<evidence type="ECO:0000256" key="4">
    <source>
        <dbReference type="ARBA" id="ARBA00017632"/>
    </source>
</evidence>
<evidence type="ECO:0000259" key="15">
    <source>
        <dbReference type="SMART" id="SM00562"/>
    </source>
</evidence>
<feature type="region of interest" description="Disordered" evidence="14">
    <location>
        <begin position="88"/>
        <end position="131"/>
    </location>
</feature>
<keyword evidence="8 16" id="KW-0418">Kinase</keyword>
<dbReference type="AlphaFoldDB" id="A0A974BM43"/>
<dbReference type="GO" id="GO:0046872">
    <property type="term" value="F:metal ion binding"/>
    <property type="evidence" value="ECO:0007669"/>
    <property type="project" value="UniProtKB-KW"/>
</dbReference>
<dbReference type="SMART" id="SM00562">
    <property type="entry name" value="NDK"/>
    <property type="match status" value="1"/>
</dbReference>
<gene>
    <name evidence="16" type="primary">ndk</name>
    <name evidence="16" type="ORF">HZF24_14455</name>
</gene>
<evidence type="ECO:0000256" key="10">
    <source>
        <dbReference type="ARBA" id="ARBA00022842"/>
    </source>
</evidence>
<keyword evidence="11" id="KW-0546">Nucleotide metabolism</keyword>
<feature type="binding site" evidence="12">
    <location>
        <position position="57"/>
    </location>
    <ligand>
        <name>ATP</name>
        <dbReference type="ChEBI" id="CHEBI:30616"/>
    </ligand>
</feature>
<keyword evidence="17" id="KW-1185">Reference proteome</keyword>
<evidence type="ECO:0000256" key="1">
    <source>
        <dbReference type="ARBA" id="ARBA00001946"/>
    </source>
</evidence>
<comment type="caution">
    <text evidence="16">The sequence shown here is derived from an EMBL/GenBank/DDBJ whole genome shotgun (WGS) entry which is preliminary data.</text>
</comment>
<accession>A0A974BM43</accession>
<dbReference type="EC" id="2.7.4.6" evidence="3"/>
<feature type="active site" description="Pros-phosphohistidine intermediate" evidence="12">
    <location>
        <position position="115"/>
    </location>
</feature>
<evidence type="ECO:0000256" key="11">
    <source>
        <dbReference type="ARBA" id="ARBA00023080"/>
    </source>
</evidence>
<protein>
    <recommendedName>
        <fullName evidence="4">Nucleoside diphosphate kinase</fullName>
        <ecNumber evidence="3">2.7.4.6</ecNumber>
    </recommendedName>
</protein>
<dbReference type="GO" id="GO:0004550">
    <property type="term" value="F:nucleoside diphosphate kinase activity"/>
    <property type="evidence" value="ECO:0007669"/>
    <property type="project" value="UniProtKB-EC"/>
</dbReference>
<dbReference type="CDD" id="cd04413">
    <property type="entry name" value="NDPk_I"/>
    <property type="match status" value="1"/>
</dbReference>
<dbReference type="FunFam" id="3.30.70.141:FF:000003">
    <property type="entry name" value="Nucleoside diphosphate kinase"/>
    <property type="match status" value="1"/>
</dbReference>
<keyword evidence="9" id="KW-0067">ATP-binding</keyword>
<evidence type="ECO:0000313" key="16">
    <source>
        <dbReference type="EMBL" id="NYB75346.1"/>
    </source>
</evidence>
<dbReference type="GO" id="GO:0006241">
    <property type="term" value="P:CTP biosynthetic process"/>
    <property type="evidence" value="ECO:0007669"/>
    <property type="project" value="InterPro"/>
</dbReference>
<keyword evidence="5 16" id="KW-0808">Transferase</keyword>
<dbReference type="EMBL" id="JACBNQ010000020">
    <property type="protein sequence ID" value="NYB75346.1"/>
    <property type="molecule type" value="Genomic_DNA"/>
</dbReference>
<dbReference type="InterPro" id="IPR034907">
    <property type="entry name" value="NDK-like_dom"/>
</dbReference>
<evidence type="ECO:0000256" key="7">
    <source>
        <dbReference type="ARBA" id="ARBA00022741"/>
    </source>
</evidence>
<keyword evidence="6" id="KW-0479">Metal-binding</keyword>
<keyword evidence="7" id="KW-0547">Nucleotide-binding</keyword>
<dbReference type="NCBIfam" id="NF001908">
    <property type="entry name" value="PRK00668.1"/>
    <property type="match status" value="1"/>
</dbReference>
<evidence type="ECO:0000256" key="6">
    <source>
        <dbReference type="ARBA" id="ARBA00022723"/>
    </source>
</evidence>
<sequence length="131" mass="15026">MERTLVLIKPDVLERKLMGEIISVYEKTNLHIAAIKIIKPTEQIAEKHYIEHKEKPFYVELIRYITRGEVCALIIEGENAITEVRKINGDTDPEKAEPASIRGKYGISKTENSVHSSDSKESSEREISIWF</sequence>
<dbReference type="Pfam" id="PF00334">
    <property type="entry name" value="NDK"/>
    <property type="match status" value="1"/>
</dbReference>
<feature type="binding site" evidence="12">
    <location>
        <position position="9"/>
    </location>
    <ligand>
        <name>ATP</name>
        <dbReference type="ChEBI" id="CHEBI:30616"/>
    </ligand>
</feature>
<evidence type="ECO:0000256" key="13">
    <source>
        <dbReference type="RuleBase" id="RU004011"/>
    </source>
</evidence>
<dbReference type="Gene3D" id="3.30.70.141">
    <property type="entry name" value="Nucleoside diphosphate kinase-like domain"/>
    <property type="match status" value="1"/>
</dbReference>
<feature type="binding site" evidence="12">
    <location>
        <position position="85"/>
    </location>
    <ligand>
        <name>ATP</name>
        <dbReference type="ChEBI" id="CHEBI:30616"/>
    </ligand>
</feature>
<dbReference type="SUPFAM" id="SSF54919">
    <property type="entry name" value="Nucleoside diphosphate kinase, NDK"/>
    <property type="match status" value="1"/>
</dbReference>
<evidence type="ECO:0000313" key="17">
    <source>
        <dbReference type="Proteomes" id="UP000611629"/>
    </source>
</evidence>
<dbReference type="GO" id="GO:0005524">
    <property type="term" value="F:ATP binding"/>
    <property type="evidence" value="ECO:0007669"/>
    <property type="project" value="UniProtKB-KW"/>
</dbReference>
<evidence type="ECO:0000256" key="5">
    <source>
        <dbReference type="ARBA" id="ARBA00022679"/>
    </source>
</evidence>
<feature type="binding site" evidence="12">
    <location>
        <position position="91"/>
    </location>
    <ligand>
        <name>ATP</name>
        <dbReference type="ChEBI" id="CHEBI:30616"/>
    </ligand>
</feature>
<keyword evidence="10" id="KW-0460">Magnesium</keyword>
<dbReference type="PANTHER" id="PTHR11349">
    <property type="entry name" value="NUCLEOSIDE DIPHOSPHATE KINASE"/>
    <property type="match status" value="1"/>
</dbReference>
<comment type="similarity">
    <text evidence="2 12 13">Belongs to the NDK family.</text>
</comment>
<proteinExistence type="inferred from homology"/>
<evidence type="ECO:0000256" key="9">
    <source>
        <dbReference type="ARBA" id="ARBA00022840"/>
    </source>
</evidence>
<evidence type="ECO:0000256" key="2">
    <source>
        <dbReference type="ARBA" id="ARBA00008142"/>
    </source>
</evidence>
<dbReference type="RefSeq" id="WP_179239051.1">
    <property type="nucleotide sequence ID" value="NZ_JACBNQ010000020.1"/>
</dbReference>
<reference evidence="16" key="1">
    <citation type="submission" date="2020-07" db="EMBL/GenBank/DDBJ databases">
        <title>Genomic analysis of a strain of Sedimentibacter Hydroxybenzoicus DSM7310.</title>
        <authorList>
            <person name="Ma S."/>
        </authorList>
    </citation>
    <scope>NUCLEOTIDE SEQUENCE</scope>
    <source>
        <strain evidence="16">DSM 7310</strain>
    </source>
</reference>
<feature type="binding site" evidence="12">
    <location>
        <position position="102"/>
    </location>
    <ligand>
        <name>ATP</name>
        <dbReference type="ChEBI" id="CHEBI:30616"/>
    </ligand>
</feature>
<dbReference type="InterPro" id="IPR001564">
    <property type="entry name" value="Nucleoside_diP_kinase"/>
</dbReference>
<dbReference type="Proteomes" id="UP000611629">
    <property type="component" value="Unassembled WGS sequence"/>
</dbReference>
<dbReference type="InterPro" id="IPR036850">
    <property type="entry name" value="NDK-like_dom_sf"/>
</dbReference>
<dbReference type="PRINTS" id="PR01243">
    <property type="entry name" value="NUCDPKINASE"/>
</dbReference>
<name>A0A974BM43_SEDHY</name>
<feature type="compositionally biased region" description="Basic and acidic residues" evidence="14">
    <location>
        <begin position="117"/>
        <end position="131"/>
    </location>
</feature>
<feature type="compositionally biased region" description="Basic and acidic residues" evidence="14">
    <location>
        <begin position="88"/>
        <end position="97"/>
    </location>
</feature>
<dbReference type="GO" id="GO:0006228">
    <property type="term" value="P:UTP biosynthetic process"/>
    <property type="evidence" value="ECO:0007669"/>
    <property type="project" value="InterPro"/>
</dbReference>
<dbReference type="PROSITE" id="PS51374">
    <property type="entry name" value="NDPK_LIKE"/>
    <property type="match status" value="1"/>
</dbReference>
<feature type="domain" description="Nucleoside diphosphate kinase-like" evidence="15">
    <location>
        <begin position="1"/>
        <end position="131"/>
    </location>
</feature>
<evidence type="ECO:0000256" key="8">
    <source>
        <dbReference type="ARBA" id="ARBA00022777"/>
    </source>
</evidence>
<comment type="cofactor">
    <cofactor evidence="1">
        <name>Mg(2+)</name>
        <dbReference type="ChEBI" id="CHEBI:18420"/>
    </cofactor>
</comment>
<evidence type="ECO:0000256" key="12">
    <source>
        <dbReference type="PROSITE-ProRule" id="PRU00706"/>
    </source>
</evidence>